<keyword evidence="2" id="KW-1185">Reference proteome</keyword>
<evidence type="ECO:0000313" key="1">
    <source>
        <dbReference type="EMBL" id="KAG0466893.1"/>
    </source>
</evidence>
<dbReference type="EMBL" id="JADCNL010000009">
    <property type="protein sequence ID" value="KAG0466893.1"/>
    <property type="molecule type" value="Genomic_DNA"/>
</dbReference>
<accession>A0A835QDL6</accession>
<dbReference type="Proteomes" id="UP000636800">
    <property type="component" value="Unassembled WGS sequence"/>
</dbReference>
<proteinExistence type="predicted"/>
<evidence type="ECO:0000313" key="2">
    <source>
        <dbReference type="Proteomes" id="UP000636800"/>
    </source>
</evidence>
<sequence length="93" mass="10613">MGGSPAVFSWGSHRNARHAVGFVYVSKRRVPNGPDPIHNRSFMTIVDENYLFVGLQESRAVGEVPKGSIGRPEIEEWWWGRDCRFRRSLILDA</sequence>
<comment type="caution">
    <text evidence="1">The sequence shown here is derived from an EMBL/GenBank/DDBJ whole genome shotgun (WGS) entry which is preliminary data.</text>
</comment>
<name>A0A835QDL6_VANPL</name>
<organism evidence="1 2">
    <name type="scientific">Vanilla planifolia</name>
    <name type="common">Vanilla</name>
    <dbReference type="NCBI Taxonomy" id="51239"/>
    <lineage>
        <taxon>Eukaryota</taxon>
        <taxon>Viridiplantae</taxon>
        <taxon>Streptophyta</taxon>
        <taxon>Embryophyta</taxon>
        <taxon>Tracheophyta</taxon>
        <taxon>Spermatophyta</taxon>
        <taxon>Magnoliopsida</taxon>
        <taxon>Liliopsida</taxon>
        <taxon>Asparagales</taxon>
        <taxon>Orchidaceae</taxon>
        <taxon>Vanilloideae</taxon>
        <taxon>Vanilleae</taxon>
        <taxon>Vanilla</taxon>
    </lineage>
</organism>
<dbReference type="OrthoDB" id="689350at2759"/>
<gene>
    <name evidence="1" type="ORF">HPP92_018473</name>
</gene>
<dbReference type="AlphaFoldDB" id="A0A835QDL6"/>
<protein>
    <submittedName>
        <fullName evidence="1">Uncharacterized protein</fullName>
    </submittedName>
</protein>
<reference evidence="1 2" key="1">
    <citation type="journal article" date="2020" name="Nat. Food">
        <title>A phased Vanilla planifolia genome enables genetic improvement of flavour and production.</title>
        <authorList>
            <person name="Hasing T."/>
            <person name="Tang H."/>
            <person name="Brym M."/>
            <person name="Khazi F."/>
            <person name="Huang T."/>
            <person name="Chambers A.H."/>
        </authorList>
    </citation>
    <scope>NUCLEOTIDE SEQUENCE [LARGE SCALE GENOMIC DNA]</scope>
    <source>
        <tissue evidence="1">Leaf</tissue>
    </source>
</reference>